<feature type="transmembrane region" description="Helical" evidence="7">
    <location>
        <begin position="125"/>
        <end position="143"/>
    </location>
</feature>
<dbReference type="GO" id="GO:0046872">
    <property type="term" value="F:metal ion binding"/>
    <property type="evidence" value="ECO:0007669"/>
    <property type="project" value="UniProtKB-KW"/>
</dbReference>
<protein>
    <submittedName>
        <fullName evidence="9">4Fe-4S binding protein</fullName>
    </submittedName>
</protein>
<dbReference type="Pfam" id="PF13237">
    <property type="entry name" value="Fer4_10"/>
    <property type="match status" value="1"/>
</dbReference>
<keyword evidence="7" id="KW-1133">Transmembrane helix</keyword>
<evidence type="ECO:0000256" key="3">
    <source>
        <dbReference type="ARBA" id="ARBA00022723"/>
    </source>
</evidence>
<proteinExistence type="predicted"/>
<dbReference type="PANTHER" id="PTHR30176:SF3">
    <property type="entry name" value="FERREDOXIN-TYPE PROTEIN NAPH"/>
    <property type="match status" value="1"/>
</dbReference>
<evidence type="ECO:0000256" key="7">
    <source>
        <dbReference type="SAM" id="Phobius"/>
    </source>
</evidence>
<dbReference type="EMBL" id="SOBG01000002">
    <property type="protein sequence ID" value="TDT71944.1"/>
    <property type="molecule type" value="Genomic_DNA"/>
</dbReference>
<feature type="transmembrane region" description="Helical" evidence="7">
    <location>
        <begin position="277"/>
        <end position="298"/>
    </location>
</feature>
<dbReference type="RefSeq" id="WP_134112535.1">
    <property type="nucleotide sequence ID" value="NZ_SOBG01000002.1"/>
</dbReference>
<evidence type="ECO:0000259" key="8">
    <source>
        <dbReference type="PROSITE" id="PS51379"/>
    </source>
</evidence>
<evidence type="ECO:0000256" key="4">
    <source>
        <dbReference type="ARBA" id="ARBA00022982"/>
    </source>
</evidence>
<keyword evidence="3" id="KW-0479">Metal-binding</keyword>
<keyword evidence="7" id="KW-0472">Membrane</keyword>
<sequence>MKKQLGIMSRKILQGLFLIYILFVSLGHAFNWKIGENLHGICPFGAIETFYTWITTNNFIHHTGVGNYFILLGLVFTLIISGAFFCGWICPFGTVQEFLGKLGKKIFKKKYNNIIPKKLDSILRYFKYLFLIFILVQTARNFKLVFENIDPYYTFFNIWSDEIAISGYIVLTITLLLSLIVERPYCKYMCPLGAINGIFNFKSIIQIKRDNNNCINCGACDKVCPVGINVSIAKEISDPRCIRCAECVAICPVNKTKDTLNFKISLLKNKKLNISKLMLISLIIFLTPIFIGSITGGFKEDTSDRKYETANDIKGSYTINEISEHYNITAEGLIHTFNIEDNRDQKLNDLLEKSGFSIETLRVYMENIDKPLKDVLEDYPEKYEANKTLRELAKENEAGVIAKLFNSSEEDTTVEIKRKTMLVEIKNIIKDYNDFLNTFNINKDEPLNTTLKDIIDKYSIEMEDIKTYVEDNKK</sequence>
<keyword evidence="2" id="KW-0004">4Fe-4S</keyword>
<feature type="transmembrane region" description="Helical" evidence="7">
    <location>
        <begin position="68"/>
        <end position="95"/>
    </location>
</feature>
<dbReference type="InterPro" id="IPR017896">
    <property type="entry name" value="4Fe4S_Fe-S-bd"/>
</dbReference>
<accession>A0AA46DZS8</accession>
<dbReference type="Pfam" id="PF12801">
    <property type="entry name" value="Fer4_5"/>
    <property type="match status" value="2"/>
</dbReference>
<evidence type="ECO:0000256" key="6">
    <source>
        <dbReference type="ARBA" id="ARBA00023014"/>
    </source>
</evidence>
<dbReference type="GO" id="GO:0051539">
    <property type="term" value="F:4 iron, 4 sulfur cluster binding"/>
    <property type="evidence" value="ECO:0007669"/>
    <property type="project" value="UniProtKB-KW"/>
</dbReference>
<feature type="transmembrane region" description="Helical" evidence="7">
    <location>
        <begin position="163"/>
        <end position="181"/>
    </location>
</feature>
<keyword evidence="1" id="KW-0813">Transport</keyword>
<keyword evidence="6" id="KW-0411">Iron-sulfur</keyword>
<evidence type="ECO:0000313" key="9">
    <source>
        <dbReference type="EMBL" id="TDT71944.1"/>
    </source>
</evidence>
<name>A0AA46DZS8_9FUSO</name>
<dbReference type="InterPro" id="IPR051684">
    <property type="entry name" value="Electron_Trans/Redox"/>
</dbReference>
<reference evidence="9 10" key="1">
    <citation type="submission" date="2019-03" db="EMBL/GenBank/DDBJ databases">
        <title>Genomic Encyclopedia of Type Strains, Phase IV (KMG-IV): sequencing the most valuable type-strain genomes for metagenomic binning, comparative biology and taxonomic classification.</title>
        <authorList>
            <person name="Goeker M."/>
        </authorList>
    </citation>
    <scope>NUCLEOTIDE SEQUENCE [LARGE SCALE GENOMIC DNA]</scope>
    <source>
        <strain evidence="9 10">DSM 100055</strain>
    </source>
</reference>
<evidence type="ECO:0000256" key="5">
    <source>
        <dbReference type="ARBA" id="ARBA00023004"/>
    </source>
</evidence>
<keyword evidence="7" id="KW-0812">Transmembrane</keyword>
<evidence type="ECO:0000256" key="1">
    <source>
        <dbReference type="ARBA" id="ARBA00022448"/>
    </source>
</evidence>
<dbReference type="Gene3D" id="3.30.70.20">
    <property type="match status" value="1"/>
</dbReference>
<keyword evidence="4" id="KW-0249">Electron transport</keyword>
<evidence type="ECO:0000256" key="2">
    <source>
        <dbReference type="ARBA" id="ARBA00022485"/>
    </source>
</evidence>
<keyword evidence="10" id="KW-1185">Reference proteome</keyword>
<gene>
    <name evidence="9" type="ORF">EV215_0636</name>
</gene>
<dbReference type="PROSITE" id="PS00198">
    <property type="entry name" value="4FE4S_FER_1"/>
    <property type="match status" value="2"/>
</dbReference>
<dbReference type="AlphaFoldDB" id="A0AA46DZS8"/>
<dbReference type="InterPro" id="IPR017900">
    <property type="entry name" value="4Fe4S_Fe_S_CS"/>
</dbReference>
<organism evidence="9 10">
    <name type="scientific">Hypnocyclicus thermotrophus</name>
    <dbReference type="NCBI Taxonomy" id="1627895"/>
    <lineage>
        <taxon>Bacteria</taxon>
        <taxon>Fusobacteriati</taxon>
        <taxon>Fusobacteriota</taxon>
        <taxon>Fusobacteriia</taxon>
        <taxon>Fusobacteriales</taxon>
        <taxon>Fusobacteriaceae</taxon>
        <taxon>Hypnocyclicus</taxon>
    </lineage>
</organism>
<dbReference type="GO" id="GO:0005886">
    <property type="term" value="C:plasma membrane"/>
    <property type="evidence" value="ECO:0007669"/>
    <property type="project" value="TreeGrafter"/>
</dbReference>
<feature type="domain" description="4Fe-4S ferredoxin-type" evidence="8">
    <location>
        <begin position="205"/>
        <end position="235"/>
    </location>
</feature>
<comment type="caution">
    <text evidence="9">The sequence shown here is derived from an EMBL/GenBank/DDBJ whole genome shotgun (WGS) entry which is preliminary data.</text>
</comment>
<dbReference type="Proteomes" id="UP000294678">
    <property type="component" value="Unassembled WGS sequence"/>
</dbReference>
<feature type="transmembrane region" description="Helical" evidence="7">
    <location>
        <begin position="12"/>
        <end position="30"/>
    </location>
</feature>
<dbReference type="SUPFAM" id="SSF54862">
    <property type="entry name" value="4Fe-4S ferredoxins"/>
    <property type="match status" value="1"/>
</dbReference>
<dbReference type="PANTHER" id="PTHR30176">
    <property type="entry name" value="FERREDOXIN-TYPE PROTEIN NAPH"/>
    <property type="match status" value="1"/>
</dbReference>
<evidence type="ECO:0000313" key="10">
    <source>
        <dbReference type="Proteomes" id="UP000294678"/>
    </source>
</evidence>
<keyword evidence="5" id="KW-0408">Iron</keyword>
<dbReference type="PROSITE" id="PS51379">
    <property type="entry name" value="4FE4S_FER_2"/>
    <property type="match status" value="1"/>
</dbReference>